<dbReference type="FunFam" id="1.10.10.10:FF:000300">
    <property type="entry name" value="Eukaryotic translation initiation factor 3 subunit C"/>
    <property type="match status" value="1"/>
</dbReference>
<comment type="subunit">
    <text evidence="4">Component of the eukaryotic translation initiation factor 3 (eIF-3) complex.</text>
</comment>
<keyword evidence="2 4" id="KW-0396">Initiation factor</keyword>
<dbReference type="EMBL" id="SPRC01000001">
    <property type="protein sequence ID" value="TIB82677.1"/>
    <property type="molecule type" value="Genomic_DNA"/>
</dbReference>
<sequence length="858" mass="96452">MSFFRRAGSSSDSDSSSEEEELLSSSGSEDEEAPPQKQEAKPMSRFLKTAGGDSSSSDSDSDDSDDSDESDDEDGPKKSRFLKDAPSDESDSEEETKKVVKSAKDKRVEEMEAVIKTLDNASKISDWVAINTEFDKLTRLVIRLQTLNEPIPAMFIKTLVSLDDDLKSDKGDTKKKLNATNNRAMNGMRQKVKKSIRDWEKDVASYRENSEEFESKAAAISAAHAPGVAPTKPRAEKAAEAADADELGFATIGKAGKATDEPTITPETLFRHLAGILEARGKKNTDRTEQVRTLERLLKVASTPYSRIRVLLALISSRFDYNATNQAHIPPQSWIQARAEFDSLIDILISQPQYIVKEETVEYEDSVERKPQSADDIVEVRGSLVSFIERLDDEFTKTLQNSDPHSLEYVERLSAQKTLYQTTVKTQAYFELIKAELPVSRTVMRRLEHIYSKPDAVVEVLEKAASQALGQLKSTITPPQSAFSSTKLVHQLCTYLYNAADGLLRTRAMLSHIYHHSLHNNYHTARDMFLMSHLQENVSRADVATQILFNRTVVQLGLCAFRTGLIREARDSLREIFQSGRPKELLAQGVTQQRYMTMTPEQERAEKSRQVPFHMHINLELLEAAYLVSCMLIEIPKLASATGDPDAKRKILSKAFKRQLDFAERQAFNGPPENTRDHIMQASKALQNSDWEKCRDLIHGIKIWSLMQGETQTKEMLTSKIQEEALRTYLFTNSAFYENISISILASAMELNEKTVNSIISKMIWSEELSATIDQSNNVVVFSKAEPTKLQSLSNQLLDRANSLVELNEKTIQLKFDDGTNKSDDLSARIRRGNRGHGHGQPKASRQQFANPTRKVPV</sequence>
<dbReference type="PANTHER" id="PTHR13937">
    <property type="entry name" value="EUKARYOTIC TRANSLATION INITATION FACTOR 3, SUBUNIT 8 EIF3S8 -RELATED"/>
    <property type="match status" value="1"/>
</dbReference>
<gene>
    <name evidence="4" type="primary">NIP1</name>
    <name evidence="9" type="ORF">E3Q17_00126</name>
    <name evidence="8" type="ORF">E3Q22_00105</name>
</gene>
<feature type="compositionally biased region" description="Basic and acidic residues" evidence="6">
    <location>
        <begin position="95"/>
        <end position="105"/>
    </location>
</feature>
<evidence type="ECO:0000313" key="10">
    <source>
        <dbReference type="Proteomes" id="UP000307169"/>
    </source>
</evidence>
<dbReference type="GO" id="GO:0033290">
    <property type="term" value="C:eukaryotic 48S preinitiation complex"/>
    <property type="evidence" value="ECO:0007669"/>
    <property type="project" value="UniProtKB-UniRule"/>
</dbReference>
<evidence type="ECO:0000256" key="2">
    <source>
        <dbReference type="ARBA" id="ARBA00022540"/>
    </source>
</evidence>
<dbReference type="InterPro" id="IPR000717">
    <property type="entry name" value="PCI_dom"/>
</dbReference>
<dbReference type="InterPro" id="IPR036390">
    <property type="entry name" value="WH_DNA-bd_sf"/>
</dbReference>
<dbReference type="GO" id="GO:0003723">
    <property type="term" value="F:RNA binding"/>
    <property type="evidence" value="ECO:0007669"/>
    <property type="project" value="InterPro"/>
</dbReference>
<evidence type="ECO:0000313" key="11">
    <source>
        <dbReference type="Proteomes" id="UP000310685"/>
    </source>
</evidence>
<dbReference type="PROSITE" id="PS50250">
    <property type="entry name" value="PCI"/>
    <property type="match status" value="1"/>
</dbReference>
<evidence type="ECO:0000256" key="6">
    <source>
        <dbReference type="SAM" id="MobiDB-lite"/>
    </source>
</evidence>
<dbReference type="HAMAP" id="MF_03002">
    <property type="entry name" value="eIF3c"/>
    <property type="match status" value="1"/>
</dbReference>
<evidence type="ECO:0000256" key="3">
    <source>
        <dbReference type="ARBA" id="ARBA00022917"/>
    </source>
</evidence>
<keyword evidence="1 4" id="KW-0963">Cytoplasm</keyword>
<protein>
    <recommendedName>
        <fullName evidence="4">Eukaryotic translation initiation factor 3 subunit C</fullName>
        <shortName evidence="4">eIF3c</shortName>
    </recommendedName>
    <alternativeName>
        <fullName evidence="4">Eukaryotic translation initiation factor 3 93 kDa subunit homolog</fullName>
        <shortName evidence="4">eIF3 p93</shortName>
    </alternativeName>
    <alternativeName>
        <fullName evidence="4">Translation initiation factor eIF3, p93 subunit homolog</fullName>
    </alternativeName>
</protein>
<comment type="function">
    <text evidence="4">Component of the eukaryotic translation initiation factor 3 (eIF-3) complex, which is involved in protein synthesis of a specialized repertoire of mRNAs and, together with other initiation factors, stimulates binding of mRNA and methionyl-tRNAi to the 40S ribosome. The eIF-3 complex specifically targets and initiates translation of a subset of mRNAs involved in cell proliferation.</text>
</comment>
<dbReference type="GO" id="GO:0003743">
    <property type="term" value="F:translation initiation factor activity"/>
    <property type="evidence" value="ECO:0007669"/>
    <property type="project" value="UniProtKB-UniRule"/>
</dbReference>
<dbReference type="GO" id="GO:0016282">
    <property type="term" value="C:eukaryotic 43S preinitiation complex"/>
    <property type="evidence" value="ECO:0007669"/>
    <property type="project" value="UniProtKB-UniRule"/>
</dbReference>
<reference evidence="10 11" key="1">
    <citation type="submission" date="2019-03" db="EMBL/GenBank/DDBJ databases">
        <title>Sequencing 25 genomes of Wallemia mellicola.</title>
        <authorList>
            <person name="Gostincar C."/>
        </authorList>
    </citation>
    <scope>NUCLEOTIDE SEQUENCE [LARGE SCALE GENOMIC DNA]</scope>
    <source>
        <strain evidence="9 10">EXF-1262</strain>
        <strain evidence="8 11">EXF-6152</strain>
    </source>
</reference>
<dbReference type="PANTHER" id="PTHR13937:SF0">
    <property type="entry name" value="EUKARYOTIC TRANSLATION INITIATION FACTOR 3 SUBUNIT C-RELATED"/>
    <property type="match status" value="1"/>
</dbReference>
<dbReference type="SMART" id="SM00088">
    <property type="entry name" value="PINT"/>
    <property type="match status" value="1"/>
</dbReference>
<dbReference type="SUPFAM" id="SSF46785">
    <property type="entry name" value="Winged helix' DNA-binding domain"/>
    <property type="match status" value="1"/>
</dbReference>
<evidence type="ECO:0000256" key="1">
    <source>
        <dbReference type="ARBA" id="ARBA00022490"/>
    </source>
</evidence>
<evidence type="ECO:0000313" key="9">
    <source>
        <dbReference type="EMBL" id="TIC05055.1"/>
    </source>
</evidence>
<feature type="domain" description="PCI" evidence="7">
    <location>
        <begin position="613"/>
        <end position="787"/>
    </location>
</feature>
<dbReference type="Pfam" id="PF05470">
    <property type="entry name" value="eIF-3c_N"/>
    <property type="match status" value="1"/>
</dbReference>
<comment type="caution">
    <text evidence="9">The sequence shown here is derived from an EMBL/GenBank/DDBJ whole genome shotgun (WGS) entry which is preliminary data.</text>
</comment>
<dbReference type="EMBL" id="SPRH01000001">
    <property type="protein sequence ID" value="TIC05055.1"/>
    <property type="molecule type" value="Genomic_DNA"/>
</dbReference>
<name>A0A4T0M931_9BASI</name>
<feature type="compositionally biased region" description="Basic and acidic residues" evidence="6">
    <location>
        <begin position="75"/>
        <end position="86"/>
    </location>
</feature>
<evidence type="ECO:0000313" key="8">
    <source>
        <dbReference type="EMBL" id="TIB82677.1"/>
    </source>
</evidence>
<dbReference type="GO" id="GO:0005852">
    <property type="term" value="C:eukaryotic translation initiation factor 3 complex"/>
    <property type="evidence" value="ECO:0007669"/>
    <property type="project" value="UniProtKB-UniRule"/>
</dbReference>
<dbReference type="Proteomes" id="UP000310685">
    <property type="component" value="Unassembled WGS sequence"/>
</dbReference>
<dbReference type="OMA" id="FRCGLIK"/>
<feature type="region of interest" description="Disordered" evidence="6">
    <location>
        <begin position="1"/>
        <end position="105"/>
    </location>
</feature>
<evidence type="ECO:0000256" key="4">
    <source>
        <dbReference type="HAMAP-Rule" id="MF_03002"/>
    </source>
</evidence>
<dbReference type="AlphaFoldDB" id="A0A4T0M931"/>
<feature type="region of interest" description="Disordered" evidence="6">
    <location>
        <begin position="823"/>
        <end position="858"/>
    </location>
</feature>
<comment type="similarity">
    <text evidence="4">Belongs to the eIF-3 subunit C family.</text>
</comment>
<feature type="compositionally biased region" description="Acidic residues" evidence="6">
    <location>
        <begin position="59"/>
        <end position="74"/>
    </location>
</feature>
<dbReference type="GO" id="GO:0031369">
    <property type="term" value="F:translation initiation factor binding"/>
    <property type="evidence" value="ECO:0007669"/>
    <property type="project" value="InterPro"/>
</dbReference>
<keyword evidence="5" id="KW-0175">Coiled coil</keyword>
<keyword evidence="3 4" id="KW-0648">Protein biosynthesis</keyword>
<feature type="compositionally biased region" description="Basic residues" evidence="6">
    <location>
        <begin position="829"/>
        <end position="840"/>
    </location>
</feature>
<dbReference type="InterPro" id="IPR036388">
    <property type="entry name" value="WH-like_DNA-bd_sf"/>
</dbReference>
<proteinExistence type="inferred from homology"/>
<dbReference type="Gene3D" id="1.10.10.10">
    <property type="entry name" value="Winged helix-like DNA-binding domain superfamily/Winged helix DNA-binding domain"/>
    <property type="match status" value="1"/>
</dbReference>
<dbReference type="InterPro" id="IPR027516">
    <property type="entry name" value="EIF3C"/>
</dbReference>
<evidence type="ECO:0000259" key="7">
    <source>
        <dbReference type="PROSITE" id="PS50250"/>
    </source>
</evidence>
<feature type="coiled-coil region" evidence="5">
    <location>
        <begin position="189"/>
        <end position="216"/>
    </location>
</feature>
<evidence type="ECO:0000256" key="5">
    <source>
        <dbReference type="SAM" id="Coils"/>
    </source>
</evidence>
<dbReference type="InterPro" id="IPR008905">
    <property type="entry name" value="EIF3C_N_dom"/>
</dbReference>
<feature type="compositionally biased region" description="Acidic residues" evidence="6">
    <location>
        <begin position="15"/>
        <end position="33"/>
    </location>
</feature>
<organism evidence="9 10">
    <name type="scientific">Wallemia mellicola</name>
    <dbReference type="NCBI Taxonomy" id="1708541"/>
    <lineage>
        <taxon>Eukaryota</taxon>
        <taxon>Fungi</taxon>
        <taxon>Dikarya</taxon>
        <taxon>Basidiomycota</taxon>
        <taxon>Wallemiomycotina</taxon>
        <taxon>Wallemiomycetes</taxon>
        <taxon>Wallemiales</taxon>
        <taxon>Wallemiaceae</taxon>
        <taxon>Wallemia</taxon>
    </lineage>
</organism>
<comment type="subcellular location">
    <subcellularLocation>
        <location evidence="4">Cytoplasm</location>
    </subcellularLocation>
</comment>
<dbReference type="Proteomes" id="UP000307169">
    <property type="component" value="Unassembled WGS sequence"/>
</dbReference>
<accession>A0A4T0M931</accession>
<dbReference type="Pfam" id="PF01399">
    <property type="entry name" value="PCI"/>
    <property type="match status" value="1"/>
</dbReference>
<dbReference type="GO" id="GO:0001732">
    <property type="term" value="P:formation of cytoplasmic translation initiation complex"/>
    <property type="evidence" value="ECO:0007669"/>
    <property type="project" value="UniProtKB-UniRule"/>
</dbReference>